<evidence type="ECO:0000256" key="2">
    <source>
        <dbReference type="SAM" id="MobiDB-lite"/>
    </source>
</evidence>
<accession>A0A9N9PNE6</accession>
<proteinExistence type="predicted"/>
<evidence type="ECO:0008006" key="5">
    <source>
        <dbReference type="Google" id="ProtNLM"/>
    </source>
</evidence>
<gene>
    <name evidence="3" type="ORF">HYFRA_00002260</name>
</gene>
<dbReference type="GO" id="GO:0005783">
    <property type="term" value="C:endoplasmic reticulum"/>
    <property type="evidence" value="ECO:0007669"/>
    <property type="project" value="TreeGrafter"/>
</dbReference>
<feature type="coiled-coil region" evidence="1">
    <location>
        <begin position="269"/>
        <end position="305"/>
    </location>
</feature>
<feature type="region of interest" description="Disordered" evidence="2">
    <location>
        <begin position="431"/>
        <end position="486"/>
    </location>
</feature>
<name>A0A9N9PNE6_9HELO</name>
<dbReference type="AlphaFoldDB" id="A0A9N9PNE6"/>
<feature type="compositionally biased region" description="Low complexity" evidence="2">
    <location>
        <begin position="460"/>
        <end position="469"/>
    </location>
</feature>
<feature type="region of interest" description="Disordered" evidence="2">
    <location>
        <begin position="1"/>
        <end position="36"/>
    </location>
</feature>
<feature type="coiled-coil region" evidence="1">
    <location>
        <begin position="175"/>
        <end position="221"/>
    </location>
</feature>
<dbReference type="PANTHER" id="PTHR31027:SF2">
    <property type="entry name" value="LEBERCILIN DOMAIN-CONTAINING PROTEIN"/>
    <property type="match status" value="1"/>
</dbReference>
<dbReference type="GO" id="GO:0003729">
    <property type="term" value="F:mRNA binding"/>
    <property type="evidence" value="ECO:0007669"/>
    <property type="project" value="TreeGrafter"/>
</dbReference>
<dbReference type="GO" id="GO:1990904">
    <property type="term" value="C:ribonucleoprotein complex"/>
    <property type="evidence" value="ECO:0007669"/>
    <property type="project" value="TreeGrafter"/>
</dbReference>
<evidence type="ECO:0000313" key="3">
    <source>
        <dbReference type="EMBL" id="CAG8960724.1"/>
    </source>
</evidence>
<feature type="compositionally biased region" description="Basic and acidic residues" evidence="2">
    <location>
        <begin position="431"/>
        <end position="455"/>
    </location>
</feature>
<keyword evidence="1" id="KW-0175">Coiled coil</keyword>
<protein>
    <recommendedName>
        <fullName evidence="5">Nuclear segregation protein</fullName>
    </recommendedName>
</protein>
<dbReference type="GO" id="GO:0042175">
    <property type="term" value="C:nuclear outer membrane-endoplasmic reticulum membrane network"/>
    <property type="evidence" value="ECO:0007669"/>
    <property type="project" value="TreeGrafter"/>
</dbReference>
<organism evidence="3 4">
    <name type="scientific">Hymenoscyphus fraxineus</name>
    <dbReference type="NCBI Taxonomy" id="746836"/>
    <lineage>
        <taxon>Eukaryota</taxon>
        <taxon>Fungi</taxon>
        <taxon>Dikarya</taxon>
        <taxon>Ascomycota</taxon>
        <taxon>Pezizomycotina</taxon>
        <taxon>Leotiomycetes</taxon>
        <taxon>Helotiales</taxon>
        <taxon>Helotiaceae</taxon>
        <taxon>Hymenoscyphus</taxon>
    </lineage>
</organism>
<dbReference type="EMBL" id="CAJVRL010000103">
    <property type="protein sequence ID" value="CAG8960724.1"/>
    <property type="molecule type" value="Genomic_DNA"/>
</dbReference>
<reference evidence="3" key="1">
    <citation type="submission" date="2021-07" db="EMBL/GenBank/DDBJ databases">
        <authorList>
            <person name="Durling M."/>
        </authorList>
    </citation>
    <scope>NUCLEOTIDE SEQUENCE</scope>
</reference>
<dbReference type="OrthoDB" id="2195113at2759"/>
<dbReference type="Proteomes" id="UP000696280">
    <property type="component" value="Unassembled WGS sequence"/>
</dbReference>
<feature type="compositionally biased region" description="Basic and acidic residues" evidence="2">
    <location>
        <begin position="17"/>
        <end position="36"/>
    </location>
</feature>
<dbReference type="PANTHER" id="PTHR31027">
    <property type="entry name" value="NUCLEAR SEGREGATION PROTEIN BFR1"/>
    <property type="match status" value="1"/>
</dbReference>
<evidence type="ECO:0000256" key="1">
    <source>
        <dbReference type="SAM" id="Coils"/>
    </source>
</evidence>
<dbReference type="GO" id="GO:0008298">
    <property type="term" value="P:intracellular mRNA localization"/>
    <property type="evidence" value="ECO:0007669"/>
    <property type="project" value="TreeGrafter"/>
</dbReference>
<sequence length="515" mass="57203">MADVATPSGAAMFDAGNTEKKKVERLEKPEKPDEATYKASLAKAEKELAVALEKLNAVKAKLDVGGSNKDSPHAKAKAEVLSQLKEIQKQQGEGKAGRGQVLDKIKKLDDSMRADQTALKTARGRLPYKSLEDVDREIERLDKQVNSGMMKLVDEKKALAEISSLRKLRKQFAGFDETQKSIDTKKAEIKKLRDSTNDPESKALSEKYNKLQTELDGYKAKEDETYKNIKGLRDERTKYHNEQQEKWAAVKKLKDDYYNANRAVQKWEYEARQKQRERKENEYKNALKEKKKERAQQMLAEASEKAYLDEIRRAQSLLQFFDPTFKQEKAPLLAPSGLQASAQRKVDDSGLKGTKIVKKDEEDYFAGTGGKKKGKKNKKNVAVEDAAPVAAKFSCPPSVMEDCSSMGIEPPMSAADVPVVLEKVKAKLEHWKSDQENQTKKNIEKAKKELEKLEAEEAETPAASSAPAKAKSHGETKATAGVDDGGSVANEVELIKEAVADVVADLKGASIEDNA</sequence>
<dbReference type="InterPro" id="IPR039604">
    <property type="entry name" value="Bfr1"/>
</dbReference>
<comment type="caution">
    <text evidence="3">The sequence shown here is derived from an EMBL/GenBank/DDBJ whole genome shotgun (WGS) entry which is preliminary data.</text>
</comment>
<evidence type="ECO:0000313" key="4">
    <source>
        <dbReference type="Proteomes" id="UP000696280"/>
    </source>
</evidence>
<keyword evidence="4" id="KW-1185">Reference proteome</keyword>